<keyword evidence="4" id="KW-0812">Transmembrane</keyword>
<evidence type="ECO:0000313" key="6">
    <source>
        <dbReference type="EMBL" id="TDO36709.1"/>
    </source>
</evidence>
<dbReference type="InterPro" id="IPR029044">
    <property type="entry name" value="Nucleotide-diphossugar_trans"/>
</dbReference>
<dbReference type="SUPFAM" id="SSF88713">
    <property type="entry name" value="Glycoside hydrolase/deacetylase"/>
    <property type="match status" value="1"/>
</dbReference>
<dbReference type="InterPro" id="IPR011330">
    <property type="entry name" value="Glyco_hydro/deAcase_b/a-brl"/>
</dbReference>
<dbReference type="PANTHER" id="PTHR43630:SF1">
    <property type="entry name" value="POLY-BETA-1,6-N-ACETYL-D-GLUCOSAMINE SYNTHASE"/>
    <property type="match status" value="1"/>
</dbReference>
<feature type="domain" description="NodB homology" evidence="5">
    <location>
        <begin position="98"/>
        <end position="285"/>
    </location>
</feature>
<evidence type="ECO:0000256" key="4">
    <source>
        <dbReference type="SAM" id="Phobius"/>
    </source>
</evidence>
<keyword evidence="2" id="KW-0328">Glycosyltransferase</keyword>
<dbReference type="Gene3D" id="3.90.550.10">
    <property type="entry name" value="Spore Coat Polysaccharide Biosynthesis Protein SpsA, Chain A"/>
    <property type="match status" value="1"/>
</dbReference>
<evidence type="ECO:0000259" key="5">
    <source>
        <dbReference type="PROSITE" id="PS51677"/>
    </source>
</evidence>
<organism evidence="6 7">
    <name type="scientific">Paractinoplanes brasiliensis</name>
    <dbReference type="NCBI Taxonomy" id="52695"/>
    <lineage>
        <taxon>Bacteria</taxon>
        <taxon>Bacillati</taxon>
        <taxon>Actinomycetota</taxon>
        <taxon>Actinomycetes</taxon>
        <taxon>Micromonosporales</taxon>
        <taxon>Micromonosporaceae</taxon>
        <taxon>Paractinoplanes</taxon>
    </lineage>
</organism>
<dbReference type="AlphaFoldDB" id="A0A4R6JKT3"/>
<keyword evidence="7" id="KW-1185">Reference proteome</keyword>
<keyword evidence="4" id="KW-0472">Membrane</keyword>
<dbReference type="EMBL" id="SNWR01000001">
    <property type="protein sequence ID" value="TDO36709.1"/>
    <property type="molecule type" value="Genomic_DNA"/>
</dbReference>
<comment type="similarity">
    <text evidence="1">Belongs to the glycosyltransferase 2 family.</text>
</comment>
<name>A0A4R6JKT3_9ACTN</name>
<feature type="transmembrane region" description="Helical" evidence="4">
    <location>
        <begin position="614"/>
        <end position="640"/>
    </location>
</feature>
<gene>
    <name evidence="6" type="ORF">C8E87_0290</name>
</gene>
<dbReference type="Pfam" id="PF01522">
    <property type="entry name" value="Polysacc_deac_1"/>
    <property type="match status" value="1"/>
</dbReference>
<evidence type="ECO:0000256" key="1">
    <source>
        <dbReference type="ARBA" id="ARBA00006739"/>
    </source>
</evidence>
<keyword evidence="4" id="KW-1133">Transmembrane helix</keyword>
<dbReference type="CDD" id="cd06423">
    <property type="entry name" value="CESA_like"/>
    <property type="match status" value="1"/>
</dbReference>
<accession>A0A4R6JKT3</accession>
<evidence type="ECO:0000313" key="7">
    <source>
        <dbReference type="Proteomes" id="UP000294901"/>
    </source>
</evidence>
<evidence type="ECO:0000256" key="3">
    <source>
        <dbReference type="ARBA" id="ARBA00022679"/>
    </source>
</evidence>
<dbReference type="PROSITE" id="PS51677">
    <property type="entry name" value="NODB"/>
    <property type="match status" value="1"/>
</dbReference>
<feature type="transmembrane region" description="Helical" evidence="4">
    <location>
        <begin position="31"/>
        <end position="53"/>
    </location>
</feature>
<dbReference type="RefSeq" id="WP_133871424.1">
    <property type="nucleotide sequence ID" value="NZ_BOMD01000101.1"/>
</dbReference>
<dbReference type="GO" id="GO:0016757">
    <property type="term" value="F:glycosyltransferase activity"/>
    <property type="evidence" value="ECO:0007669"/>
    <property type="project" value="UniProtKB-KW"/>
</dbReference>
<keyword evidence="3 6" id="KW-0808">Transferase</keyword>
<dbReference type="GO" id="GO:0016810">
    <property type="term" value="F:hydrolase activity, acting on carbon-nitrogen (but not peptide) bonds"/>
    <property type="evidence" value="ECO:0007669"/>
    <property type="project" value="InterPro"/>
</dbReference>
<reference evidence="6 7" key="1">
    <citation type="submission" date="2019-03" db="EMBL/GenBank/DDBJ databases">
        <title>Sequencing the genomes of 1000 actinobacteria strains.</title>
        <authorList>
            <person name="Klenk H.-P."/>
        </authorList>
    </citation>
    <scope>NUCLEOTIDE SEQUENCE [LARGE SCALE GENOMIC DNA]</scope>
    <source>
        <strain evidence="6 7">DSM 43805</strain>
    </source>
</reference>
<dbReference type="GO" id="GO:0005975">
    <property type="term" value="P:carbohydrate metabolic process"/>
    <property type="evidence" value="ECO:0007669"/>
    <property type="project" value="InterPro"/>
</dbReference>
<dbReference type="PANTHER" id="PTHR43630">
    <property type="entry name" value="POLY-BETA-1,6-N-ACETYL-D-GLUCOSAMINE SYNTHASE"/>
    <property type="match status" value="1"/>
</dbReference>
<dbReference type="InterPro" id="IPR002509">
    <property type="entry name" value="NODB_dom"/>
</dbReference>
<dbReference type="OrthoDB" id="3864432at2"/>
<dbReference type="Gene3D" id="3.20.20.370">
    <property type="entry name" value="Glycoside hydrolase/deacetylase"/>
    <property type="match status" value="1"/>
</dbReference>
<dbReference type="Proteomes" id="UP000294901">
    <property type="component" value="Unassembled WGS sequence"/>
</dbReference>
<protein>
    <submittedName>
        <fullName evidence="6">Cellulose synthase/poly-beta-1,6-N-acetylglucosamine synthase-like glycosyltransferase</fullName>
    </submittedName>
</protein>
<evidence type="ECO:0000256" key="2">
    <source>
        <dbReference type="ARBA" id="ARBA00022676"/>
    </source>
</evidence>
<feature type="transmembrane region" description="Helical" evidence="4">
    <location>
        <begin position="326"/>
        <end position="350"/>
    </location>
</feature>
<dbReference type="SUPFAM" id="SSF53448">
    <property type="entry name" value="Nucleotide-diphospho-sugar transferases"/>
    <property type="match status" value="1"/>
</dbReference>
<sequence>MAMSIYQGRRSFPPGAAPDAVPAPRRRGPRLLALILLVVLGLLANMLLVEAYLRNDFAPDSEPGQQQTAENVPDAISYGGPVIDASGAQPHSYRMPARTIALTFDDGPDPRWTPSILDVLHRHRAQGTFFVLGSLVVNNPEITRRMVREGHEIGVHTFTHPRVSALPAWLRGLEHSATQGAIAYTTGRSTSLYRPPYSSTAGALDDSDMPTLRETARQGYLTVLNDLDSEDWQRPGVPAVLRNATPGDGAGAIILFHDAGGDRSQTVAALDQLIPRLQAQGYRFTTVSAALAGRVPDANSPAGFTQKSRGWALVWMVRIAGWTLAFLWLLLFAAGLLFLGRTLLVVVTALRHARQRRSPAWSWGPPVNDPVTIVVPAFNEATTIAPAVRSLARSVHPGVEVVVVDDASTDGTGDVVNGLRLGNVRVVRTPSGGKAAALNTGVAFARNDLIVMVDADTVVEPEAIHRLVQPFADPTVGAVSGNVKVGNRQGLLGIWQHIEYVVGFNLDRRLYDVLGCIPTVPGALGAFRRRAVYDAGGLQVDTLAEDTDLTIAVHRAGWRVVFEESARAWTEAPTGLRQLWRQRYRWSFGTMQALWKHRHAVVERGPSGRFGRRGLLLVTVFSVLLPMLAPLLDIMAVYGLVFLDRWAAMIGWLSMMAIQFATSAVAFRLDREPLRPLWTLPLQQVFYRQLMYLVLLHSGLTALSGRRLQWQKLRRTGEVTRPAPAG</sequence>
<feature type="transmembrane region" description="Helical" evidence="4">
    <location>
        <begin position="646"/>
        <end position="669"/>
    </location>
</feature>
<dbReference type="Pfam" id="PF13641">
    <property type="entry name" value="Glyco_tranf_2_3"/>
    <property type="match status" value="1"/>
</dbReference>
<proteinExistence type="inferred from homology"/>
<comment type="caution">
    <text evidence="6">The sequence shown here is derived from an EMBL/GenBank/DDBJ whole genome shotgun (WGS) entry which is preliminary data.</text>
</comment>